<dbReference type="RefSeq" id="WP_002943236.1">
    <property type="nucleotide sequence ID" value="NZ_CAJPTG010000077.1"/>
</dbReference>
<dbReference type="AlphaFoldDB" id="A0A6G5QJG4"/>
<evidence type="ECO:0000313" key="1">
    <source>
        <dbReference type="EMBL" id="QCD45752.1"/>
    </source>
</evidence>
<sequence length="62" mass="6972">MKFICVLAGFFAALYVFIAVHYLSFDRAGKEAGLNLIQKSVKDAQISTNFISKEYGKFVYAK</sequence>
<accession>A0A6G5QJG4</accession>
<proteinExistence type="predicted"/>
<protein>
    <submittedName>
        <fullName evidence="1">Uncharacterized protein</fullName>
    </submittedName>
</protein>
<organism evidence="1 2">
    <name type="scientific">Campylobacter rectus</name>
    <name type="common">Wolinella recta</name>
    <dbReference type="NCBI Taxonomy" id="203"/>
    <lineage>
        <taxon>Bacteria</taxon>
        <taxon>Pseudomonadati</taxon>
        <taxon>Campylobacterota</taxon>
        <taxon>Epsilonproteobacteria</taxon>
        <taxon>Campylobacterales</taxon>
        <taxon>Campylobacteraceae</taxon>
        <taxon>Campylobacter</taxon>
    </lineage>
</organism>
<evidence type="ECO:0000313" key="2">
    <source>
        <dbReference type="Proteomes" id="UP000502377"/>
    </source>
</evidence>
<gene>
    <name evidence="1" type="ORF">CRECT_0034</name>
</gene>
<dbReference type="EMBL" id="CP012543">
    <property type="protein sequence ID" value="QCD45752.1"/>
    <property type="molecule type" value="Genomic_DNA"/>
</dbReference>
<dbReference type="KEGG" id="crx:CRECT_0034"/>
<dbReference type="Proteomes" id="UP000502377">
    <property type="component" value="Chromosome"/>
</dbReference>
<name>A0A6G5QJG4_CAMRE</name>
<reference evidence="1 2" key="1">
    <citation type="submission" date="2016-07" db="EMBL/GenBank/DDBJ databases">
        <title>Comparative genomics of the Campylobacter concisus group.</title>
        <authorList>
            <person name="Miller W.G."/>
            <person name="Yee E."/>
            <person name="Chapman M.H."/>
            <person name="Huynh S."/>
            <person name="Bono J.L."/>
            <person name="On S.L.W."/>
            <person name="StLeger J."/>
            <person name="Foster G."/>
            <person name="Parker C.T."/>
        </authorList>
    </citation>
    <scope>NUCLEOTIDE SEQUENCE [LARGE SCALE GENOMIC DNA]</scope>
    <source>
        <strain evidence="1 2">ATCC 33238</strain>
    </source>
</reference>